<dbReference type="InterPro" id="IPR006860">
    <property type="entry name" value="FecR"/>
</dbReference>
<evidence type="ECO:0000313" key="4">
    <source>
        <dbReference type="EMBL" id="ACU04190.1"/>
    </source>
</evidence>
<keyword evidence="1" id="KW-1133">Transmembrane helix</keyword>
<evidence type="ECO:0000256" key="1">
    <source>
        <dbReference type="SAM" id="Phobius"/>
    </source>
</evidence>
<keyword evidence="5" id="KW-1185">Reference proteome</keyword>
<keyword evidence="1" id="KW-0472">Membrane</keyword>
<evidence type="ECO:0000259" key="2">
    <source>
        <dbReference type="Pfam" id="PF04773"/>
    </source>
</evidence>
<dbReference type="eggNOG" id="COG3712">
    <property type="taxonomic scope" value="Bacteria"/>
</dbReference>
<dbReference type="KEGG" id="phe:Phep_1982"/>
<evidence type="ECO:0000313" key="5">
    <source>
        <dbReference type="Proteomes" id="UP000000852"/>
    </source>
</evidence>
<protein>
    <submittedName>
        <fullName evidence="4">FecR protein</fullName>
    </submittedName>
</protein>
<dbReference type="STRING" id="485917.Phep_1982"/>
<dbReference type="HOGENOM" id="CLU_050192_1_0_10"/>
<dbReference type="Pfam" id="PF04773">
    <property type="entry name" value="FecR"/>
    <property type="match status" value="1"/>
</dbReference>
<feature type="transmembrane region" description="Helical" evidence="1">
    <location>
        <begin position="75"/>
        <end position="96"/>
    </location>
</feature>
<dbReference type="RefSeq" id="WP_015807804.1">
    <property type="nucleotide sequence ID" value="NC_013061.1"/>
</dbReference>
<dbReference type="EMBL" id="CP001681">
    <property type="protein sequence ID" value="ACU04190.1"/>
    <property type="molecule type" value="Genomic_DNA"/>
</dbReference>
<dbReference type="Proteomes" id="UP000000852">
    <property type="component" value="Chromosome"/>
</dbReference>
<dbReference type="InterPro" id="IPR012373">
    <property type="entry name" value="Ferrdict_sens_TM"/>
</dbReference>
<dbReference type="AlphaFoldDB" id="C6XWB1"/>
<sequence>MMEEDKYIEIAGKVADGTASEKEIALYNAYYNAYQLKYPSWAELNAQQRKEMLTETQEEIYNQLHGHARKSQIKLWSRIIGVAAAVAAIVFGVFFFKAPGNPEPGSGSANYANDIAPGKNTATLTLANGKTIVLSDVKTGVIVDASKLTYNDNTPVISNEERNLLNSTDKRSLPYGRDDGAGRSLTLTTPRGGTYQVRLPDGSKVWLNAASSLTYTAPLNERGGIRKVELSGEAYFEVFRNKNQPFVVKSKNLTTTVLGTHFNISAYDDENSTRATLLEGSVKVAAPGPSGKEGETGSVIIKPNQQAFVTGSTGISVKEVDPEQAVAWKNGKFIFNRESLSSIMRKVSRWYDVDISVADNIAAHTFSGSISRFDNISTLLEQMQKTNEVKFKITGRRISVTE</sequence>
<dbReference type="Gene3D" id="2.60.120.1440">
    <property type="match status" value="1"/>
</dbReference>
<gene>
    <name evidence="4" type="ordered locus">Phep_1982</name>
</gene>
<name>C6XWB1_PEDHD</name>
<proteinExistence type="predicted"/>
<dbReference type="GO" id="GO:0016989">
    <property type="term" value="F:sigma factor antagonist activity"/>
    <property type="evidence" value="ECO:0007669"/>
    <property type="project" value="TreeGrafter"/>
</dbReference>
<feature type="domain" description="FecR protein" evidence="2">
    <location>
        <begin position="186"/>
        <end position="283"/>
    </location>
</feature>
<feature type="domain" description="Protein FecR C-terminal" evidence="3">
    <location>
        <begin position="332"/>
        <end position="399"/>
    </location>
</feature>
<dbReference type="PANTHER" id="PTHR30273">
    <property type="entry name" value="PERIPLASMIC SIGNAL SENSOR AND SIGMA FACTOR ACTIVATOR FECR-RELATED"/>
    <property type="match status" value="1"/>
</dbReference>
<dbReference type="Gene3D" id="3.55.50.30">
    <property type="match status" value="1"/>
</dbReference>
<evidence type="ECO:0000259" key="3">
    <source>
        <dbReference type="Pfam" id="PF16344"/>
    </source>
</evidence>
<reference evidence="4 5" key="1">
    <citation type="journal article" date="2009" name="Stand. Genomic Sci.">
        <title>Complete genome sequence of Pedobacter heparinus type strain (HIM 762-3).</title>
        <authorList>
            <person name="Han C."/>
            <person name="Spring S."/>
            <person name="Lapidus A."/>
            <person name="Del Rio T.G."/>
            <person name="Tice H."/>
            <person name="Copeland A."/>
            <person name="Cheng J.F."/>
            <person name="Lucas S."/>
            <person name="Chen F."/>
            <person name="Nolan M."/>
            <person name="Bruce D."/>
            <person name="Goodwin L."/>
            <person name="Pitluck S."/>
            <person name="Ivanova N."/>
            <person name="Mavromatis K."/>
            <person name="Mikhailova N."/>
            <person name="Pati A."/>
            <person name="Chen A."/>
            <person name="Palaniappan K."/>
            <person name="Land M."/>
            <person name="Hauser L."/>
            <person name="Chang Y.J."/>
            <person name="Jeffries C.C."/>
            <person name="Saunders E."/>
            <person name="Chertkov O."/>
            <person name="Brettin T."/>
            <person name="Goker M."/>
            <person name="Rohde M."/>
            <person name="Bristow J."/>
            <person name="Eisen J.A."/>
            <person name="Markowitz V."/>
            <person name="Hugenholtz P."/>
            <person name="Kyrpides N.C."/>
            <person name="Klenk H.P."/>
            <person name="Detter J.C."/>
        </authorList>
    </citation>
    <scope>NUCLEOTIDE SEQUENCE [LARGE SCALE GENOMIC DNA]</scope>
    <source>
        <strain evidence="5">ATCC 13125 / DSM 2366 / CIP 104194 / JCM 7457 / NBRC 12017 / NCIMB 9290 / NRRL B-14731 / HIM 762-3</strain>
    </source>
</reference>
<accession>C6XWB1</accession>
<keyword evidence="1" id="KW-0812">Transmembrane</keyword>
<dbReference type="InterPro" id="IPR032508">
    <property type="entry name" value="FecR_C"/>
</dbReference>
<organism evidence="4 5">
    <name type="scientific">Pedobacter heparinus (strain ATCC 13125 / DSM 2366 / CIP 104194 / JCM 7457 / NBRC 12017 / NCIMB 9290 / NRRL B-14731 / HIM 762-3)</name>
    <dbReference type="NCBI Taxonomy" id="485917"/>
    <lineage>
        <taxon>Bacteria</taxon>
        <taxon>Pseudomonadati</taxon>
        <taxon>Bacteroidota</taxon>
        <taxon>Sphingobacteriia</taxon>
        <taxon>Sphingobacteriales</taxon>
        <taxon>Sphingobacteriaceae</taxon>
        <taxon>Pedobacter</taxon>
    </lineage>
</organism>
<dbReference type="PANTHER" id="PTHR30273:SF2">
    <property type="entry name" value="PROTEIN FECR"/>
    <property type="match status" value="1"/>
</dbReference>
<dbReference type="Pfam" id="PF16344">
    <property type="entry name" value="FecR_C"/>
    <property type="match status" value="1"/>
</dbReference>